<dbReference type="InterPro" id="IPR006675">
    <property type="entry name" value="HDIG_dom"/>
</dbReference>
<name>A0A845L4V2_9FIRM</name>
<evidence type="ECO:0000256" key="2">
    <source>
        <dbReference type="SAM" id="Phobius"/>
    </source>
</evidence>
<dbReference type="InterPro" id="IPR006674">
    <property type="entry name" value="HD_domain"/>
</dbReference>
<proteinExistence type="predicted"/>
<feature type="transmembrane region" description="Helical" evidence="2">
    <location>
        <begin position="372"/>
        <end position="389"/>
    </location>
</feature>
<feature type="transmembrane region" description="Helical" evidence="2">
    <location>
        <begin position="338"/>
        <end position="360"/>
    </location>
</feature>
<dbReference type="AlphaFoldDB" id="A0A845L4V2"/>
<dbReference type="RefSeq" id="WP_161254936.1">
    <property type="nucleotide sequence ID" value="NZ_WXEY01000002.1"/>
</dbReference>
<keyword evidence="2" id="KW-0812">Transmembrane</keyword>
<evidence type="ECO:0000313" key="5">
    <source>
        <dbReference type="Proteomes" id="UP000463470"/>
    </source>
</evidence>
<feature type="transmembrane region" description="Helical" evidence="2">
    <location>
        <begin position="395"/>
        <end position="427"/>
    </location>
</feature>
<dbReference type="SMART" id="SM00471">
    <property type="entry name" value="HDc"/>
    <property type="match status" value="1"/>
</dbReference>
<evidence type="ECO:0000259" key="3">
    <source>
        <dbReference type="PROSITE" id="PS51831"/>
    </source>
</evidence>
<feature type="domain" description="HD" evidence="3">
    <location>
        <begin position="527"/>
        <end position="671"/>
    </location>
</feature>
<dbReference type="Pfam" id="PF07697">
    <property type="entry name" value="7TMR-HDED"/>
    <property type="match status" value="1"/>
</dbReference>
<gene>
    <name evidence="4" type="ORF">GTO91_03625</name>
</gene>
<feature type="transmembrane region" description="Helical" evidence="2">
    <location>
        <begin position="439"/>
        <end position="459"/>
    </location>
</feature>
<dbReference type="InterPro" id="IPR011621">
    <property type="entry name" value="Metal-dep_PHydrolase_7TM_intra"/>
</dbReference>
<dbReference type="CDD" id="cd00077">
    <property type="entry name" value="HDc"/>
    <property type="match status" value="1"/>
</dbReference>
<feature type="region of interest" description="Disordered" evidence="1">
    <location>
        <begin position="116"/>
        <end position="136"/>
    </location>
</feature>
<evidence type="ECO:0000313" key="4">
    <source>
        <dbReference type="EMBL" id="MZP28798.1"/>
    </source>
</evidence>
<dbReference type="PANTHER" id="PTHR36442">
    <property type="entry name" value="CYCLIC-DI-AMP PHOSPHODIESTERASE PGPH"/>
    <property type="match status" value="1"/>
</dbReference>
<keyword evidence="5" id="KW-1185">Reference proteome</keyword>
<dbReference type="EMBL" id="WXEY01000002">
    <property type="protein sequence ID" value="MZP28798.1"/>
    <property type="molecule type" value="Genomic_DNA"/>
</dbReference>
<keyword evidence="2" id="KW-0472">Membrane</keyword>
<dbReference type="NCBIfam" id="TIGR00277">
    <property type="entry name" value="HDIG"/>
    <property type="match status" value="1"/>
</dbReference>
<dbReference type="Gene3D" id="1.10.3210.10">
    <property type="entry name" value="Hypothetical protein af1432"/>
    <property type="match status" value="1"/>
</dbReference>
<dbReference type="OrthoDB" id="9806952at2"/>
<feature type="transmembrane region" description="Helical" evidence="2">
    <location>
        <begin position="304"/>
        <end position="326"/>
    </location>
</feature>
<accession>A0A845L4V2</accession>
<dbReference type="Pfam" id="PF01966">
    <property type="entry name" value="HD"/>
    <property type="match status" value="1"/>
</dbReference>
<dbReference type="InterPro" id="IPR052722">
    <property type="entry name" value="PgpH_phosphodiesterase"/>
</dbReference>
<dbReference type="Proteomes" id="UP000463470">
    <property type="component" value="Unassembled WGS sequence"/>
</dbReference>
<feature type="transmembrane region" description="Helical" evidence="2">
    <location>
        <begin position="29"/>
        <end position="48"/>
    </location>
</feature>
<dbReference type="Pfam" id="PF07698">
    <property type="entry name" value="7TM-7TMR_HD"/>
    <property type="match status" value="1"/>
</dbReference>
<comment type="caution">
    <text evidence="4">The sequence shown here is derived from an EMBL/GenBank/DDBJ whole genome shotgun (WGS) entry which is preliminary data.</text>
</comment>
<dbReference type="InterPro" id="IPR003607">
    <property type="entry name" value="HD/PDEase_dom"/>
</dbReference>
<dbReference type="PANTHER" id="PTHR36442:SF1">
    <property type="entry name" value="CYCLIC-DI-AMP PHOSPHODIESTERASE PGPH"/>
    <property type="match status" value="1"/>
</dbReference>
<evidence type="ECO:0000256" key="1">
    <source>
        <dbReference type="SAM" id="MobiDB-lite"/>
    </source>
</evidence>
<sequence length="751" mass="83559">MAYSQMTALLTLALRKVWQYRTTRRVVFGFTFFLIYTVILALPHLSSLETLEVGQKSQKDIKSPITKEIVDEERTRLAREQKLNATPPVYTHDPNVAGRSQRDIDQLFKAVADYQRTGGEPASPSEQASSGAPAEQRRWDQLKVQMNVPIPDNLLRKLVSMRPESLAFIQTETQNQIADLSGMPGLTDTLDEMPEGMPLTRTAGRVLPYSLQEARAIVLERIDGSVLTQESKEILRNLIPLFLRPNSTLDVDATKRLRNEVRQSVAPITFLVRKDDVIVRAGDIVTDEQIQLLSQLELLRTGSAWLKPAGTALMVLLNMMIVLWYLRTYRRDLYLDERMLLLLALMSMLSLLTARSIASINLHEQREIYNQLLYMIPAATGPMLIAILLDTRVAIFMSFVLSIFIGVIADGSIPHAIVAWIGSLVGVYSVSRFSQRMDFARAGLTMAVANALTVFALGLATGVKIPVIATYGLPVALVNGILSSVFMIGSLPYLESAFKLTTSVKLLELANPNHPLLRRLLMEAPGTYHHSLLVGNLGEAAAEMIGADALLVRLGAYYHDVGKIRRPAFFIENQAQGQNPHDKIAPSLSTLIITSHVKDGAELCREAGLPSQVIDLVEQHHGNTLVSYFYHRAREADRTESVQEGDFRYDGPKPQSKEAALVMLADTVEAAVRSLPQPTSGKIEGLVRKLIREKLNDGQLEECDLTFKDLDRIAQAFCRVFNGIYHTRIEYPEGVSKELDGRKRSGTVYSG</sequence>
<dbReference type="InterPro" id="IPR011624">
    <property type="entry name" value="Metal-dep_PHydrolase_7TM_extra"/>
</dbReference>
<feature type="transmembrane region" description="Helical" evidence="2">
    <location>
        <begin position="471"/>
        <end position="494"/>
    </location>
</feature>
<dbReference type="SUPFAM" id="SSF109604">
    <property type="entry name" value="HD-domain/PDEase-like"/>
    <property type="match status" value="1"/>
</dbReference>
<dbReference type="PROSITE" id="PS51831">
    <property type="entry name" value="HD"/>
    <property type="match status" value="1"/>
</dbReference>
<protein>
    <submittedName>
        <fullName evidence="4">HDIG domain-containing protein</fullName>
    </submittedName>
</protein>
<reference evidence="4 5" key="1">
    <citation type="submission" date="2020-01" db="EMBL/GenBank/DDBJ databases">
        <title>Whole-genome sequence of Heliobacterium undosum DSM 13378.</title>
        <authorList>
            <person name="Kyndt J.A."/>
            <person name="Meyer T.E."/>
        </authorList>
    </citation>
    <scope>NUCLEOTIDE SEQUENCE [LARGE SCALE GENOMIC DNA]</scope>
    <source>
        <strain evidence="4 5">DSM 13378</strain>
    </source>
</reference>
<keyword evidence="2" id="KW-1133">Transmembrane helix</keyword>
<organism evidence="4 5">
    <name type="scientific">Heliomicrobium undosum</name>
    <dbReference type="NCBI Taxonomy" id="121734"/>
    <lineage>
        <taxon>Bacteria</taxon>
        <taxon>Bacillati</taxon>
        <taxon>Bacillota</taxon>
        <taxon>Clostridia</taxon>
        <taxon>Eubacteriales</taxon>
        <taxon>Heliobacteriaceae</taxon>
        <taxon>Heliomicrobium</taxon>
    </lineage>
</organism>